<name>A0A443PEX6_9MAGN</name>
<dbReference type="GO" id="GO:0045927">
    <property type="term" value="P:positive regulation of growth"/>
    <property type="evidence" value="ECO:0007669"/>
    <property type="project" value="InterPro"/>
</dbReference>
<evidence type="ECO:0000259" key="2">
    <source>
        <dbReference type="Pfam" id="PF11961"/>
    </source>
</evidence>
<evidence type="ECO:0000313" key="3">
    <source>
        <dbReference type="EMBL" id="RWR89308.1"/>
    </source>
</evidence>
<dbReference type="PANTHER" id="PTHR31371:SF14">
    <property type="entry name" value="SIMILARITY TO UNKNOWN PROTEIN"/>
    <property type="match status" value="1"/>
</dbReference>
<accession>A0A443PEX6</accession>
<dbReference type="OrthoDB" id="2018987at2759"/>
<comment type="caution">
    <text evidence="3">The sequence shown here is derived from an EMBL/GenBank/DDBJ whole genome shotgun (WGS) entry which is preliminary data.</text>
</comment>
<evidence type="ECO:0000259" key="1">
    <source>
        <dbReference type="Pfam" id="PF05003"/>
    </source>
</evidence>
<gene>
    <name evidence="3" type="ORF">CKAN_01835900</name>
</gene>
<dbReference type="InterPro" id="IPR007700">
    <property type="entry name" value="DUF668"/>
</dbReference>
<reference evidence="3 4" key="1">
    <citation type="journal article" date="2019" name="Nat. Plants">
        <title>Stout camphor tree genome fills gaps in understanding of flowering plant genome evolution.</title>
        <authorList>
            <person name="Chaw S.M."/>
            <person name="Liu Y.C."/>
            <person name="Wu Y.W."/>
            <person name="Wang H.Y."/>
            <person name="Lin C.I."/>
            <person name="Wu C.S."/>
            <person name="Ke H.M."/>
            <person name="Chang L.Y."/>
            <person name="Hsu C.Y."/>
            <person name="Yang H.T."/>
            <person name="Sudianto E."/>
            <person name="Hsu M.H."/>
            <person name="Wu K.P."/>
            <person name="Wang L.N."/>
            <person name="Leebens-Mack J.H."/>
            <person name="Tsai I.J."/>
        </authorList>
    </citation>
    <scope>NUCLEOTIDE SEQUENCE [LARGE SCALE GENOMIC DNA]</scope>
    <source>
        <strain evidence="4">cv. Chaw 1501</strain>
        <tissue evidence="3">Young leaves</tissue>
    </source>
</reference>
<protein>
    <recommendedName>
        <fullName evidence="5">DUF3475 domain-containing protein</fullName>
    </recommendedName>
</protein>
<feature type="domain" description="DUF668" evidence="1">
    <location>
        <begin position="304"/>
        <end position="391"/>
    </location>
</feature>
<keyword evidence="4" id="KW-1185">Reference proteome</keyword>
<feature type="domain" description="DUF3475" evidence="2">
    <location>
        <begin position="35"/>
        <end position="91"/>
    </location>
</feature>
<sequence length="466" mass="52697">MALDSWLIKVKTAISNSLETVKTNTKNNKRSNVGVLAFEIAGLMSKLLQLWQSLSDKHIDQLRQEAISLEGVRKIVSNDESFLLGLACAEMVESLRLVAKSISRLARRCEDLGLRSFDRFFEEFVESGQDTQCWVLTWKEMESKAKKMNRYITSTAALHKEIDLLSETEHALKKLLQCSEQAFPINSKRMAEMQEKLFWHRQELKCLKESSLWNRSFDAATALLARSAFTVLARIKLVFGVGHELPLMNASLPRSLSLSATVHPSENPPTSCNFISGPLTSKTQDRPDGFFEQRAKLLKPPPSTLGAVALAIHYSNLIIVIEKMIRSPHLIGVDARDDLYGMLPTSIRVSLRARLRGVGFSASDPALAAEWREALWRILEWLGPLAHNMIRWQTDRSFEQQNMVPKPTGVLLLQTLYFANQAKTEAAITELLVGLNYIWRFEREMNTKALLECSKLNGFFNLQSSS</sequence>
<evidence type="ECO:0000313" key="4">
    <source>
        <dbReference type="Proteomes" id="UP000283530"/>
    </source>
</evidence>
<dbReference type="AlphaFoldDB" id="A0A443PEX6"/>
<dbReference type="EMBL" id="QPKB01000007">
    <property type="protein sequence ID" value="RWR89308.1"/>
    <property type="molecule type" value="Genomic_DNA"/>
</dbReference>
<dbReference type="Pfam" id="PF05003">
    <property type="entry name" value="DUF668"/>
    <property type="match status" value="1"/>
</dbReference>
<dbReference type="InterPro" id="IPR021864">
    <property type="entry name" value="DUF3475"/>
</dbReference>
<dbReference type="Proteomes" id="UP000283530">
    <property type="component" value="Unassembled WGS sequence"/>
</dbReference>
<organism evidence="3 4">
    <name type="scientific">Cinnamomum micranthum f. kanehirae</name>
    <dbReference type="NCBI Taxonomy" id="337451"/>
    <lineage>
        <taxon>Eukaryota</taxon>
        <taxon>Viridiplantae</taxon>
        <taxon>Streptophyta</taxon>
        <taxon>Embryophyta</taxon>
        <taxon>Tracheophyta</taxon>
        <taxon>Spermatophyta</taxon>
        <taxon>Magnoliopsida</taxon>
        <taxon>Magnoliidae</taxon>
        <taxon>Laurales</taxon>
        <taxon>Lauraceae</taxon>
        <taxon>Cinnamomum</taxon>
    </lineage>
</organism>
<evidence type="ECO:0008006" key="5">
    <source>
        <dbReference type="Google" id="ProtNLM"/>
    </source>
</evidence>
<dbReference type="Pfam" id="PF11961">
    <property type="entry name" value="DUF3475"/>
    <property type="match status" value="1"/>
</dbReference>
<proteinExistence type="predicted"/>
<dbReference type="PANTHER" id="PTHR31371">
    <property type="entry name" value="BNAC09G50660D PROTEIN"/>
    <property type="match status" value="1"/>
</dbReference>